<name>A0ABW3HWG4_9BACL</name>
<accession>A0ABW3HWG4</accession>
<feature type="region of interest" description="Disordered" evidence="1">
    <location>
        <begin position="34"/>
        <end position="62"/>
    </location>
</feature>
<dbReference type="EMBL" id="JBHTJZ010000065">
    <property type="protein sequence ID" value="MFD0961732.1"/>
    <property type="molecule type" value="Genomic_DNA"/>
</dbReference>
<reference evidence="4" key="1">
    <citation type="journal article" date="2019" name="Int. J. Syst. Evol. Microbiol.">
        <title>The Global Catalogue of Microorganisms (GCM) 10K type strain sequencing project: providing services to taxonomists for standard genome sequencing and annotation.</title>
        <authorList>
            <consortium name="The Broad Institute Genomics Platform"/>
            <consortium name="The Broad Institute Genome Sequencing Center for Infectious Disease"/>
            <person name="Wu L."/>
            <person name="Ma J."/>
        </authorList>
    </citation>
    <scope>NUCLEOTIDE SEQUENCE [LARGE SCALE GENOMIC DNA]</scope>
    <source>
        <strain evidence="4">CCUG 59129</strain>
    </source>
</reference>
<dbReference type="RefSeq" id="WP_377567588.1">
    <property type="nucleotide sequence ID" value="NZ_JBHTJZ010000065.1"/>
</dbReference>
<feature type="chain" id="PRO_5046911926" evidence="2">
    <location>
        <begin position="28"/>
        <end position="550"/>
    </location>
</feature>
<feature type="signal peptide" evidence="2">
    <location>
        <begin position="1"/>
        <end position="27"/>
    </location>
</feature>
<dbReference type="Proteomes" id="UP001596989">
    <property type="component" value="Unassembled WGS sequence"/>
</dbReference>
<evidence type="ECO:0000256" key="2">
    <source>
        <dbReference type="SAM" id="SignalP"/>
    </source>
</evidence>
<organism evidence="3 4">
    <name type="scientific">Paenibacillus chungangensis</name>
    <dbReference type="NCBI Taxonomy" id="696535"/>
    <lineage>
        <taxon>Bacteria</taxon>
        <taxon>Bacillati</taxon>
        <taxon>Bacillota</taxon>
        <taxon>Bacilli</taxon>
        <taxon>Bacillales</taxon>
        <taxon>Paenibacillaceae</taxon>
        <taxon>Paenibacillus</taxon>
    </lineage>
</organism>
<proteinExistence type="predicted"/>
<evidence type="ECO:0000256" key="1">
    <source>
        <dbReference type="SAM" id="MobiDB-lite"/>
    </source>
</evidence>
<dbReference type="SUPFAM" id="SSF53850">
    <property type="entry name" value="Periplasmic binding protein-like II"/>
    <property type="match status" value="1"/>
</dbReference>
<evidence type="ECO:0000313" key="4">
    <source>
        <dbReference type="Proteomes" id="UP001596989"/>
    </source>
</evidence>
<gene>
    <name evidence="3" type="ORF">ACFQ2I_20515</name>
</gene>
<evidence type="ECO:0000313" key="3">
    <source>
        <dbReference type="EMBL" id="MFD0961732.1"/>
    </source>
</evidence>
<keyword evidence="2" id="KW-0732">Signal</keyword>
<comment type="caution">
    <text evidence="3">The sequence shown here is derived from an EMBL/GenBank/DDBJ whole genome shotgun (WGS) entry which is preliminary data.</text>
</comment>
<sequence length="550" mass="61169">MTGRGRNAGLFRFMLVCLIGAMVTITACNSGGNSGNDATSGKGTNNAQSTSNEGQTPDGEGKKDVTLTYWAELGASPSRTLQTYNDALFYQELEKRTGVHIAFEHPAVGSEKEQFNLLIASGKYPDVIEYNFLNYPGGPEKALADNVIIELNDIIEQYAPNLKKYLDEHPDMKKQVSTDSGKMYVFPSIGIGNHGVTGGLVVREDWLKELGINEPKTIDDWTNMLRAFKEKKAASAPFTASLRNLKLSQFNGAFGIGTDFYRDNGVVKYGPIEPGYKEYLTLLNAWYEEGLIDPDFSTQDNAALDAKVINGNSGAFFAYIGGGMGKYLPALQEKDSSSNLAGVQFPILNQGDEPRFINTSYEYRGQGSVGLTSANQKIEETAKWLDYLYTDEGHILKSFGVEGVTFKDVNGYPTYTDLIVNNPDGLSVGDAMNKYLRVATPSVGFVGDDRYSEQYYTYPQQKEAFATFSQYQENAYETRLPLISHTPEEANEIATIMAEVNTYQEEMLLKFIMGAESIEKFDEYVEQLKKMKIDRVVEMKQAAVERYENR</sequence>
<feature type="compositionally biased region" description="Polar residues" evidence="1">
    <location>
        <begin position="34"/>
        <end position="55"/>
    </location>
</feature>
<dbReference type="Gene3D" id="3.40.190.10">
    <property type="entry name" value="Periplasmic binding protein-like II"/>
    <property type="match status" value="2"/>
</dbReference>
<protein>
    <submittedName>
        <fullName evidence="3">ABC transporter substrate-binding protein</fullName>
    </submittedName>
</protein>
<keyword evidence="4" id="KW-1185">Reference proteome</keyword>
<dbReference type="PROSITE" id="PS51257">
    <property type="entry name" value="PROKAR_LIPOPROTEIN"/>
    <property type="match status" value="1"/>
</dbReference>